<comment type="caution">
    <text evidence="2">The sequence shown here is derived from an EMBL/GenBank/DDBJ whole genome shotgun (WGS) entry which is preliminary data.</text>
</comment>
<gene>
    <name evidence="2" type="ORF">DFH07DRAFT_772139</name>
</gene>
<reference evidence="2" key="1">
    <citation type="submission" date="2023-03" db="EMBL/GenBank/DDBJ databases">
        <title>Massive genome expansion in bonnet fungi (Mycena s.s.) driven by repeated elements and novel gene families across ecological guilds.</title>
        <authorList>
            <consortium name="Lawrence Berkeley National Laboratory"/>
            <person name="Harder C.B."/>
            <person name="Miyauchi S."/>
            <person name="Viragh M."/>
            <person name="Kuo A."/>
            <person name="Thoen E."/>
            <person name="Andreopoulos B."/>
            <person name="Lu D."/>
            <person name="Skrede I."/>
            <person name="Drula E."/>
            <person name="Henrissat B."/>
            <person name="Morin E."/>
            <person name="Kohler A."/>
            <person name="Barry K."/>
            <person name="LaButti K."/>
            <person name="Morin E."/>
            <person name="Salamov A."/>
            <person name="Lipzen A."/>
            <person name="Mereny Z."/>
            <person name="Hegedus B."/>
            <person name="Baldrian P."/>
            <person name="Stursova M."/>
            <person name="Weitz H."/>
            <person name="Taylor A."/>
            <person name="Grigoriev I.V."/>
            <person name="Nagy L.G."/>
            <person name="Martin F."/>
            <person name="Kauserud H."/>
        </authorList>
    </citation>
    <scope>NUCLEOTIDE SEQUENCE</scope>
    <source>
        <strain evidence="2">CBHHK188m</strain>
    </source>
</reference>
<organism evidence="2 3">
    <name type="scientific">Mycena maculata</name>
    <dbReference type="NCBI Taxonomy" id="230809"/>
    <lineage>
        <taxon>Eukaryota</taxon>
        <taxon>Fungi</taxon>
        <taxon>Dikarya</taxon>
        <taxon>Basidiomycota</taxon>
        <taxon>Agaricomycotina</taxon>
        <taxon>Agaricomycetes</taxon>
        <taxon>Agaricomycetidae</taxon>
        <taxon>Agaricales</taxon>
        <taxon>Marasmiineae</taxon>
        <taxon>Mycenaceae</taxon>
        <taxon>Mycena</taxon>
    </lineage>
</organism>
<evidence type="ECO:0000313" key="2">
    <source>
        <dbReference type="EMBL" id="KAJ7759807.1"/>
    </source>
</evidence>
<protein>
    <submittedName>
        <fullName evidence="2">Uncharacterized protein</fullName>
    </submittedName>
</protein>
<accession>A0AAD7JCP7</accession>
<dbReference type="AlphaFoldDB" id="A0AAD7JCP7"/>
<sequence>MILLSPLMSSLFTFCNLPVSTGFDALAVTSYISLDWIVNLGLHTHSSRVPLTLPCDVDILSMHLNDAPAAAYLPFDLVPGLDRLHGVQISTLLLVVHLNSGSLDLQTTSASLSTASQRFAPVTLASSDQDVQTASPLAASRMWEHREIAGGNNIFREGNVGRSSNNSPNNMPAMTTVNGSNFHQRRIPLSIHDLSL</sequence>
<dbReference type="Proteomes" id="UP001215280">
    <property type="component" value="Unassembled WGS sequence"/>
</dbReference>
<keyword evidence="1" id="KW-0732">Signal</keyword>
<evidence type="ECO:0000256" key="1">
    <source>
        <dbReference type="SAM" id="SignalP"/>
    </source>
</evidence>
<dbReference type="EMBL" id="JARJLG010000051">
    <property type="protein sequence ID" value="KAJ7759807.1"/>
    <property type="molecule type" value="Genomic_DNA"/>
</dbReference>
<proteinExistence type="predicted"/>
<name>A0AAD7JCP7_9AGAR</name>
<keyword evidence="3" id="KW-1185">Reference proteome</keyword>
<feature type="chain" id="PRO_5042170366" evidence="1">
    <location>
        <begin position="23"/>
        <end position="196"/>
    </location>
</feature>
<feature type="signal peptide" evidence="1">
    <location>
        <begin position="1"/>
        <end position="22"/>
    </location>
</feature>
<evidence type="ECO:0000313" key="3">
    <source>
        <dbReference type="Proteomes" id="UP001215280"/>
    </source>
</evidence>